<evidence type="ECO:0000313" key="5">
    <source>
        <dbReference type="EMBL" id="KAK1681917.1"/>
    </source>
</evidence>
<dbReference type="InterPro" id="IPR044566">
    <property type="entry name" value="RMV1-like"/>
</dbReference>
<comment type="caution">
    <text evidence="5">The sequence shown here is derived from an EMBL/GenBank/DDBJ whole genome shotgun (WGS) entry which is preliminary data.</text>
</comment>
<dbReference type="GO" id="GO:0005886">
    <property type="term" value="C:plasma membrane"/>
    <property type="evidence" value="ECO:0007669"/>
    <property type="project" value="UniProtKB-SubCell"/>
</dbReference>
<keyword evidence="4" id="KW-0472">Membrane</keyword>
<evidence type="ECO:0000256" key="4">
    <source>
        <dbReference type="SAM" id="Phobius"/>
    </source>
</evidence>
<proteinExistence type="predicted"/>
<dbReference type="PANTHER" id="PTHR45826">
    <property type="entry name" value="POLYAMINE TRANSPORTER PUT1"/>
    <property type="match status" value="1"/>
</dbReference>
<sequence>MTGGGGGIEGKSPPRRQPLTAPPLIALIFYDVSGGPFGIEDSVRAGGGALLPLLGFLILPVLWSLPEALITAELASAKTFPKAVFGDVGLVVGAYLIPLLAGIGALPAETAAEWMDGFFSEDGQRIGGPWLRVWIQAAAAMSNMGLFEAEMSSDSFQLLGMAEMGMIPAIFARRYLSQANSGRLL</sequence>
<keyword evidence="2" id="KW-0813">Transport</keyword>
<dbReference type="PANTHER" id="PTHR45826:SF17">
    <property type="entry name" value="OS12G0580400 PROTEIN"/>
    <property type="match status" value="1"/>
</dbReference>
<protein>
    <submittedName>
        <fullName evidence="5">Uncharacterized protein</fullName>
    </submittedName>
</protein>
<evidence type="ECO:0000256" key="3">
    <source>
        <dbReference type="ARBA" id="ARBA00022475"/>
    </source>
</evidence>
<dbReference type="AlphaFoldDB" id="A0AAD8WUZ9"/>
<evidence type="ECO:0000313" key="6">
    <source>
        <dbReference type="Proteomes" id="UP001231189"/>
    </source>
</evidence>
<gene>
    <name evidence="5" type="ORF">QYE76_042765</name>
</gene>
<dbReference type="Proteomes" id="UP001231189">
    <property type="component" value="Unassembled WGS sequence"/>
</dbReference>
<dbReference type="Gene3D" id="1.20.1740.10">
    <property type="entry name" value="Amino acid/polyamine transporter I"/>
    <property type="match status" value="1"/>
</dbReference>
<organism evidence="5 6">
    <name type="scientific">Lolium multiflorum</name>
    <name type="common">Italian ryegrass</name>
    <name type="synonym">Lolium perenne subsp. multiflorum</name>
    <dbReference type="NCBI Taxonomy" id="4521"/>
    <lineage>
        <taxon>Eukaryota</taxon>
        <taxon>Viridiplantae</taxon>
        <taxon>Streptophyta</taxon>
        <taxon>Embryophyta</taxon>
        <taxon>Tracheophyta</taxon>
        <taxon>Spermatophyta</taxon>
        <taxon>Magnoliopsida</taxon>
        <taxon>Liliopsida</taxon>
        <taxon>Poales</taxon>
        <taxon>Poaceae</taxon>
        <taxon>BOP clade</taxon>
        <taxon>Pooideae</taxon>
        <taxon>Poodae</taxon>
        <taxon>Poeae</taxon>
        <taxon>Poeae Chloroplast Group 2 (Poeae type)</taxon>
        <taxon>Loliodinae</taxon>
        <taxon>Loliinae</taxon>
        <taxon>Lolium</taxon>
    </lineage>
</organism>
<feature type="transmembrane region" description="Helical" evidence="4">
    <location>
        <begin position="84"/>
        <end position="106"/>
    </location>
</feature>
<evidence type="ECO:0000256" key="1">
    <source>
        <dbReference type="ARBA" id="ARBA00004651"/>
    </source>
</evidence>
<feature type="transmembrane region" description="Helical" evidence="4">
    <location>
        <begin position="21"/>
        <end position="39"/>
    </location>
</feature>
<dbReference type="GO" id="GO:0022857">
    <property type="term" value="F:transmembrane transporter activity"/>
    <property type="evidence" value="ECO:0007669"/>
    <property type="project" value="InterPro"/>
</dbReference>
<dbReference type="EMBL" id="JAUUTY010000002">
    <property type="protein sequence ID" value="KAK1681917.1"/>
    <property type="molecule type" value="Genomic_DNA"/>
</dbReference>
<name>A0AAD8WUZ9_LOLMU</name>
<accession>A0AAD8WUZ9</accession>
<keyword evidence="4" id="KW-0812">Transmembrane</keyword>
<feature type="transmembrane region" description="Helical" evidence="4">
    <location>
        <begin position="45"/>
        <end position="63"/>
    </location>
</feature>
<keyword evidence="3" id="KW-1003">Cell membrane</keyword>
<reference evidence="5" key="1">
    <citation type="submission" date="2023-07" db="EMBL/GenBank/DDBJ databases">
        <title>A chromosome-level genome assembly of Lolium multiflorum.</title>
        <authorList>
            <person name="Chen Y."/>
            <person name="Copetti D."/>
            <person name="Kolliker R."/>
            <person name="Studer B."/>
        </authorList>
    </citation>
    <scope>NUCLEOTIDE SEQUENCE</scope>
    <source>
        <strain evidence="5">02402/16</strain>
        <tissue evidence="5">Leaf</tissue>
    </source>
</reference>
<evidence type="ECO:0000256" key="2">
    <source>
        <dbReference type="ARBA" id="ARBA00022448"/>
    </source>
</evidence>
<comment type="subcellular location">
    <subcellularLocation>
        <location evidence="1">Cell membrane</location>
        <topology evidence="1">Multi-pass membrane protein</topology>
    </subcellularLocation>
</comment>
<keyword evidence="4" id="KW-1133">Transmembrane helix</keyword>
<keyword evidence="6" id="KW-1185">Reference proteome</keyword>